<dbReference type="SUPFAM" id="SSF48576">
    <property type="entry name" value="Terpenoid synthases"/>
    <property type="match status" value="1"/>
</dbReference>
<evidence type="ECO:0000256" key="16">
    <source>
        <dbReference type="ARBA" id="ARBA00023268"/>
    </source>
</evidence>
<dbReference type="EC" id="2.5.1.32" evidence="8"/>
<feature type="transmembrane region" description="Helical" evidence="19">
    <location>
        <begin position="140"/>
        <end position="159"/>
    </location>
</feature>
<dbReference type="GO" id="GO:0051996">
    <property type="term" value="F:squalene synthase [NAD(P)H] activity"/>
    <property type="evidence" value="ECO:0007669"/>
    <property type="project" value="InterPro"/>
</dbReference>
<comment type="caution">
    <text evidence="20">The sequence shown here is derived from an EMBL/GenBank/DDBJ whole genome shotgun (WGS) entry which is preliminary data.</text>
</comment>
<comment type="catalytic activity">
    <reaction evidence="17">
        <text>gamma-carotene = all-trans-beta-carotene</text>
        <dbReference type="Rhea" id="RHEA:32239"/>
        <dbReference type="ChEBI" id="CHEBI:17579"/>
        <dbReference type="ChEBI" id="CHEBI:27740"/>
        <dbReference type="EC" id="5.5.1.19"/>
    </reaction>
</comment>
<dbReference type="InterPro" id="IPR017825">
    <property type="entry name" value="Lycopene_cyclase_dom"/>
</dbReference>
<dbReference type="CDD" id="cd00683">
    <property type="entry name" value="Trans_IPPS_HH"/>
    <property type="match status" value="1"/>
</dbReference>
<comment type="catalytic activity">
    <reaction evidence="1">
        <text>2 (2E,6E,10E)-geranylgeranyl diphosphate = 15-cis-phytoene + 2 diphosphate</text>
        <dbReference type="Rhea" id="RHEA:34475"/>
        <dbReference type="ChEBI" id="CHEBI:27787"/>
        <dbReference type="ChEBI" id="CHEBI:33019"/>
        <dbReference type="ChEBI" id="CHEBI:58756"/>
        <dbReference type="EC" id="2.5.1.32"/>
    </reaction>
</comment>
<dbReference type="SFLD" id="SFLDG01212">
    <property type="entry name" value="Phytoene_synthase_like"/>
    <property type="match status" value="1"/>
</dbReference>
<evidence type="ECO:0000256" key="6">
    <source>
        <dbReference type="ARBA" id="ARBA00008406"/>
    </source>
</evidence>
<feature type="transmembrane region" description="Helical" evidence="19">
    <location>
        <begin position="179"/>
        <end position="201"/>
    </location>
</feature>
<dbReference type="NCBIfam" id="TIGR03462">
    <property type="entry name" value="CarR_dom_SF"/>
    <property type="match status" value="2"/>
</dbReference>
<dbReference type="InterPro" id="IPR002060">
    <property type="entry name" value="Squ/phyt_synthse"/>
</dbReference>
<evidence type="ECO:0000256" key="3">
    <source>
        <dbReference type="ARBA" id="ARBA00005089"/>
    </source>
</evidence>
<evidence type="ECO:0000256" key="13">
    <source>
        <dbReference type="ARBA" id="ARBA00022989"/>
    </source>
</evidence>
<evidence type="ECO:0000313" key="20">
    <source>
        <dbReference type="EMBL" id="RSM19516.1"/>
    </source>
</evidence>
<dbReference type="SFLD" id="SFLDS00005">
    <property type="entry name" value="Isoprenoid_Synthase_Type_I"/>
    <property type="match status" value="1"/>
</dbReference>
<evidence type="ECO:0000256" key="10">
    <source>
        <dbReference type="ARBA" id="ARBA00022679"/>
    </source>
</evidence>
<keyword evidence="10" id="KW-0808">Transferase</keyword>
<evidence type="ECO:0000256" key="4">
    <source>
        <dbReference type="ARBA" id="ARBA00005172"/>
    </source>
</evidence>
<sequence>MVWDYALVHAKYTIPVGICLGTIYRPLFSRLDMYKVGFLIAIAVISTIPWDSYLIRHQIWTYPPGAIVGPTLLDIPAEELFFFVIQTFNTSLLYLILSKPTFHPIYLDREHGSHRGTGQAILIGAILYGLLSVHDAKEGTYLGLILIWACPFLLLLWFVNRAFNSTDILILNRSITSEFLVSLPLTNTVIPILLPTLYLWMVDTFALRRGTWSISSGTKHGIELWRGLDIEEAIFFLLTNTLIVFGLVAFDHALAILDTFPERFRDHSGLPSPFLLVQALLLPKTQYEKERIAGLAKATDLLSTKSRSFYLASGAFEGKLRMDLIRLYAFCRAADDLVDEAASAEEAKMWINRLKQFLHLAFEQKSSGAEIHDYVKEQFPGEIQQALLQLPTDYLPRQPLHDLLKGFEMDLLFTTSFPIATAEDLDLYGGRVAGTVAELCNYLILWHCSPNISGEQRSRIVNAGVQMGIALQYVNIARDIKVDADMGRVYLPSSWLKEKGLEAEDVIQNPSSPAIGELRQRLLDHAFAKYELAREAIEELPPEARGPIRVAVESYMEIGRVLREPGYSVQAGKATVPLWRRVRVAWSALRQ</sequence>
<feature type="transmembrane region" description="Helical" evidence="19">
    <location>
        <begin position="117"/>
        <end position="134"/>
    </location>
</feature>
<keyword evidence="15" id="KW-0413">Isomerase</keyword>
<dbReference type="InterPro" id="IPR008949">
    <property type="entry name" value="Isoprenoid_synthase_dom_sf"/>
</dbReference>
<comment type="similarity">
    <text evidence="5">In the N-terminal section; belongs to the lycopene beta-cyclase family.</text>
</comment>
<dbReference type="PROSITE" id="PS01045">
    <property type="entry name" value="SQUALEN_PHYTOEN_SYN_2"/>
    <property type="match status" value="1"/>
</dbReference>
<keyword evidence="16" id="KW-0511">Multifunctional enzyme</keyword>
<evidence type="ECO:0000256" key="14">
    <source>
        <dbReference type="ARBA" id="ARBA00023136"/>
    </source>
</evidence>
<evidence type="ECO:0000256" key="9">
    <source>
        <dbReference type="ARBA" id="ARBA00018909"/>
    </source>
</evidence>
<dbReference type="EC" id="5.5.1.19" evidence="7"/>
<dbReference type="AlphaFoldDB" id="A0A428UZ53"/>
<dbReference type="EMBL" id="NIZV01000012">
    <property type="protein sequence ID" value="RSM19516.1"/>
    <property type="molecule type" value="Genomic_DNA"/>
</dbReference>
<evidence type="ECO:0000256" key="5">
    <source>
        <dbReference type="ARBA" id="ARBA00008247"/>
    </source>
</evidence>
<comment type="catalytic activity">
    <reaction evidence="18">
        <text>all-trans-lycopene = gamma-carotene</text>
        <dbReference type="Rhea" id="RHEA:32219"/>
        <dbReference type="ChEBI" id="CHEBI:15948"/>
        <dbReference type="ChEBI" id="CHEBI:27740"/>
        <dbReference type="EC" id="5.5.1.19"/>
    </reaction>
</comment>
<evidence type="ECO:0000313" key="21">
    <source>
        <dbReference type="Proteomes" id="UP000288429"/>
    </source>
</evidence>
<reference evidence="20 21" key="1">
    <citation type="submission" date="2017-06" db="EMBL/GenBank/DDBJ databases">
        <title>Cmopartive genomic analysis of Ambrosia Fusariam Clade fungi.</title>
        <authorList>
            <person name="Stajich J.E."/>
            <person name="Carrillo J."/>
            <person name="Kijimoto T."/>
            <person name="Eskalen A."/>
            <person name="O'Donnell K."/>
            <person name="Kasson M."/>
        </authorList>
    </citation>
    <scope>NUCLEOTIDE SEQUENCE [LARGE SCALE GENOMIC DNA]</scope>
    <source>
        <strain evidence="20 21">NRRL 20438</strain>
    </source>
</reference>
<gene>
    <name evidence="20" type="ORF">CDV31_001676</name>
</gene>
<dbReference type="GO" id="GO:0004311">
    <property type="term" value="F:geranylgeranyl diphosphate synthase activity"/>
    <property type="evidence" value="ECO:0007669"/>
    <property type="project" value="InterPro"/>
</dbReference>
<comment type="subcellular location">
    <subcellularLocation>
        <location evidence="2">Membrane</location>
        <topology evidence="2">Multi-pass membrane protein</topology>
    </subcellularLocation>
</comment>
<organism evidence="20 21">
    <name type="scientific">Fusarium ambrosium</name>
    <dbReference type="NCBI Taxonomy" id="131363"/>
    <lineage>
        <taxon>Eukaryota</taxon>
        <taxon>Fungi</taxon>
        <taxon>Dikarya</taxon>
        <taxon>Ascomycota</taxon>
        <taxon>Pezizomycotina</taxon>
        <taxon>Sordariomycetes</taxon>
        <taxon>Hypocreomycetidae</taxon>
        <taxon>Hypocreales</taxon>
        <taxon>Nectriaceae</taxon>
        <taxon>Fusarium</taxon>
        <taxon>Fusarium solani species complex</taxon>
    </lineage>
</organism>
<evidence type="ECO:0000256" key="2">
    <source>
        <dbReference type="ARBA" id="ARBA00004141"/>
    </source>
</evidence>
<keyword evidence="21" id="KW-1185">Reference proteome</keyword>
<protein>
    <recommendedName>
        <fullName evidence="9">Bifunctional lycopene cyclase/phytoene synthase</fullName>
        <ecNumber evidence="8">2.5.1.32</ecNumber>
        <ecNumber evidence="7">5.5.1.19</ecNumber>
    </recommendedName>
</protein>
<dbReference type="GO" id="GO:0016117">
    <property type="term" value="P:carotenoid biosynthetic process"/>
    <property type="evidence" value="ECO:0007669"/>
    <property type="project" value="UniProtKB-KW"/>
</dbReference>
<evidence type="ECO:0000256" key="8">
    <source>
        <dbReference type="ARBA" id="ARBA00012396"/>
    </source>
</evidence>
<dbReference type="Pfam" id="PF00494">
    <property type="entry name" value="SQS_PSY"/>
    <property type="match status" value="1"/>
</dbReference>
<dbReference type="PANTHER" id="PTHR31480">
    <property type="entry name" value="BIFUNCTIONAL LYCOPENE CYCLASE/PHYTOENE SYNTHASE"/>
    <property type="match status" value="1"/>
</dbReference>
<dbReference type="GO" id="GO:0016020">
    <property type="term" value="C:membrane"/>
    <property type="evidence" value="ECO:0007669"/>
    <property type="project" value="UniProtKB-SubCell"/>
</dbReference>
<dbReference type="SFLD" id="SFLDG01018">
    <property type="entry name" value="Squalene/Phytoene_Synthase_Lik"/>
    <property type="match status" value="1"/>
</dbReference>
<dbReference type="InterPro" id="IPR033904">
    <property type="entry name" value="Trans_IPPS_HH"/>
</dbReference>
<dbReference type="Gene3D" id="1.10.600.10">
    <property type="entry name" value="Farnesyl Diphosphate Synthase"/>
    <property type="match status" value="1"/>
</dbReference>
<comment type="pathway">
    <text evidence="4">Carotenoid biosynthesis; phytoene biosynthesis; all-trans-phytoene from geranylgeranyl diphosphate: step 1/1.</text>
</comment>
<evidence type="ECO:0000256" key="19">
    <source>
        <dbReference type="SAM" id="Phobius"/>
    </source>
</evidence>
<comment type="pathway">
    <text evidence="3">Carotenoid biosynthesis; beta-carotene biosynthesis.</text>
</comment>
<evidence type="ECO:0000256" key="1">
    <source>
        <dbReference type="ARBA" id="ARBA00001805"/>
    </source>
</evidence>
<proteinExistence type="inferred from homology"/>
<keyword evidence="12" id="KW-0125">Carotenoid biosynthesis</keyword>
<dbReference type="Proteomes" id="UP000288429">
    <property type="component" value="Unassembled WGS sequence"/>
</dbReference>
<feature type="transmembrane region" description="Helical" evidence="19">
    <location>
        <begin position="36"/>
        <end position="55"/>
    </location>
</feature>
<keyword evidence="13 19" id="KW-1133">Transmembrane helix</keyword>
<dbReference type="UniPathway" id="UPA00802"/>
<feature type="transmembrane region" description="Helical" evidence="19">
    <location>
        <begin position="6"/>
        <end position="24"/>
    </location>
</feature>
<dbReference type="InterPro" id="IPR044843">
    <property type="entry name" value="Trans_IPPS_bact-type"/>
</dbReference>
<dbReference type="GO" id="GO:0016872">
    <property type="term" value="F:intramolecular lyase activity"/>
    <property type="evidence" value="ECO:0007669"/>
    <property type="project" value="InterPro"/>
</dbReference>
<comment type="similarity">
    <text evidence="6">In the C-terminal section; belongs to the phytoene/squalene synthase family.</text>
</comment>
<keyword evidence="14 19" id="KW-0472">Membrane</keyword>
<feature type="transmembrane region" description="Helical" evidence="19">
    <location>
        <begin position="233"/>
        <end position="257"/>
    </location>
</feature>
<evidence type="ECO:0000256" key="15">
    <source>
        <dbReference type="ARBA" id="ARBA00023235"/>
    </source>
</evidence>
<evidence type="ECO:0000256" key="12">
    <source>
        <dbReference type="ARBA" id="ARBA00022746"/>
    </source>
</evidence>
<evidence type="ECO:0000256" key="11">
    <source>
        <dbReference type="ARBA" id="ARBA00022692"/>
    </source>
</evidence>
<accession>A0A428UZ53</accession>
<evidence type="ECO:0000256" key="7">
    <source>
        <dbReference type="ARBA" id="ARBA00012242"/>
    </source>
</evidence>
<name>A0A428UZ53_9HYPO</name>
<dbReference type="InterPro" id="IPR019845">
    <property type="entry name" value="Squalene/phytoene_synthase_CS"/>
</dbReference>
<dbReference type="GO" id="GO:0045436">
    <property type="term" value="F:lycopene beta cyclase activity"/>
    <property type="evidence" value="ECO:0007669"/>
    <property type="project" value="UniProtKB-ARBA"/>
</dbReference>
<dbReference type="UniPathway" id="UPA00799">
    <property type="reaction ID" value="UER00773"/>
</dbReference>
<evidence type="ECO:0000256" key="18">
    <source>
        <dbReference type="ARBA" id="ARBA00029335"/>
    </source>
</evidence>
<evidence type="ECO:0000256" key="17">
    <source>
        <dbReference type="ARBA" id="ARBA00029313"/>
    </source>
</evidence>
<keyword evidence="11 19" id="KW-0812">Transmembrane</keyword>